<evidence type="ECO:0000256" key="1">
    <source>
        <dbReference type="SAM" id="Phobius"/>
    </source>
</evidence>
<reference evidence="5 9" key="1">
    <citation type="submission" date="2015-10" db="EMBL/GenBank/DDBJ databases">
        <title>Genome analyses suggest a sexual origin of heterokaryosis in a supposedly ancient asexual fungus.</title>
        <authorList>
            <person name="Ropars J."/>
            <person name="Sedzielewska K."/>
            <person name="Noel J."/>
            <person name="Charron P."/>
            <person name="Farinelli L."/>
            <person name="Marton T."/>
            <person name="Kruger M."/>
            <person name="Pelin A."/>
            <person name="Brachmann A."/>
            <person name="Corradi N."/>
        </authorList>
    </citation>
    <scope>NUCLEOTIDE SEQUENCE [LARGE SCALE GENOMIC DNA]</scope>
    <source>
        <strain evidence="5 9">A4</strain>
        <strain evidence="2 7">A5</strain>
        <strain evidence="4 8">C2</strain>
    </source>
</reference>
<reference evidence="3 6" key="4">
    <citation type="submission" date="2017-10" db="EMBL/GenBank/DDBJ databases">
        <title>Genome analyses suggest a sexual origin of heterokaryosis in a supposedly ancient asexual fungus.</title>
        <authorList>
            <person name="Corradi N."/>
            <person name="Sedzielewska K."/>
            <person name="Noel J."/>
            <person name="Charron P."/>
            <person name="Farinelli L."/>
            <person name="Marton T."/>
            <person name="Kruger M."/>
            <person name="Pelin A."/>
            <person name="Brachmann A."/>
            <person name="Corradi N."/>
        </authorList>
    </citation>
    <scope>NUCLEOTIDE SEQUENCE [LARGE SCALE GENOMIC DNA]</scope>
    <source>
        <strain evidence="3 6">A1</strain>
    </source>
</reference>
<evidence type="ECO:0000313" key="9">
    <source>
        <dbReference type="Proteomes" id="UP000234323"/>
    </source>
</evidence>
<reference evidence="6 8" key="3">
    <citation type="submission" date="2017-10" db="EMBL/GenBank/DDBJ databases">
        <title>Extensive intraspecific genome diversity in a model arbuscular mycorrhizal fungus.</title>
        <authorList>
            <person name="Chen E.C.H."/>
            <person name="Morin E."/>
            <person name="Baudet D."/>
            <person name="Noel J."/>
            <person name="Ndikumana S."/>
            <person name="Charron P."/>
            <person name="St-Onge C."/>
            <person name="Giorgi J."/>
            <person name="Grigoriev I.V."/>
            <person name="Roux C."/>
            <person name="Martin F.M."/>
            <person name="Corradi N."/>
        </authorList>
    </citation>
    <scope>NUCLEOTIDE SEQUENCE [LARGE SCALE GENOMIC DNA]</scope>
    <source>
        <strain evidence="3 6">A1</strain>
        <strain evidence="4 8">C2</strain>
    </source>
</reference>
<dbReference type="EMBL" id="LLXJ01001489">
    <property type="protein sequence ID" value="PKC01914.1"/>
    <property type="molecule type" value="Genomic_DNA"/>
</dbReference>
<dbReference type="Proteomes" id="UP000232688">
    <property type="component" value="Unassembled WGS sequence"/>
</dbReference>
<name>A0A2I1GKK0_9GLOM</name>
<dbReference type="VEuPathDB" id="FungiDB:RhiirA1_427700"/>
<dbReference type="Pfam" id="PF06687">
    <property type="entry name" value="SUR7"/>
    <property type="match status" value="1"/>
</dbReference>
<dbReference type="OrthoDB" id="2405745at2759"/>
<feature type="transmembrane region" description="Helical" evidence="1">
    <location>
        <begin position="12"/>
        <end position="32"/>
    </location>
</feature>
<proteinExistence type="predicted"/>
<dbReference type="Proteomes" id="UP000233469">
    <property type="component" value="Unassembled WGS sequence"/>
</dbReference>
<dbReference type="InterPro" id="IPR009571">
    <property type="entry name" value="SUR7/Rim9-like_fungi"/>
</dbReference>
<protein>
    <submittedName>
        <fullName evidence="5">Uncharacterized protein</fullName>
    </submittedName>
</protein>
<dbReference type="InterPro" id="IPR051380">
    <property type="entry name" value="pH-response_reg_palI/RIM9"/>
</dbReference>
<dbReference type="Proteomes" id="UP000234323">
    <property type="component" value="Unassembled WGS sequence"/>
</dbReference>
<keyword evidence="1" id="KW-0812">Transmembrane</keyword>
<dbReference type="VEuPathDB" id="FungiDB:FUN_010554"/>
<organism evidence="5 9">
    <name type="scientific">Rhizophagus irregularis</name>
    <dbReference type="NCBI Taxonomy" id="588596"/>
    <lineage>
        <taxon>Eukaryota</taxon>
        <taxon>Fungi</taxon>
        <taxon>Fungi incertae sedis</taxon>
        <taxon>Mucoromycota</taxon>
        <taxon>Glomeromycotina</taxon>
        <taxon>Glomeromycetes</taxon>
        <taxon>Glomerales</taxon>
        <taxon>Glomeraceae</taxon>
        <taxon>Rhizophagus</taxon>
    </lineage>
</organism>
<keyword evidence="1" id="KW-1133">Transmembrane helix</keyword>
<evidence type="ECO:0000313" key="2">
    <source>
        <dbReference type="EMBL" id="PKC01914.1"/>
    </source>
</evidence>
<dbReference type="PANTHER" id="PTHR28013:SF4">
    <property type="entry name" value="MARVEL DOMAIN-CONTAINING PROTEIN"/>
    <property type="match status" value="1"/>
</dbReference>
<dbReference type="GO" id="GO:0032153">
    <property type="term" value="C:cell division site"/>
    <property type="evidence" value="ECO:0007669"/>
    <property type="project" value="TreeGrafter"/>
</dbReference>
<reference evidence="2 7" key="2">
    <citation type="submission" date="2017-09" db="EMBL/GenBank/DDBJ databases">
        <title>Extensive intraspecific genome diversity in a model arbuscular mycorrhizal fungus.</title>
        <authorList>
            <person name="Chen E.C."/>
            <person name="Morin E."/>
            <person name="Beaudet D."/>
            <person name="Noel J."/>
            <person name="Ndikumana S."/>
            <person name="Charron P."/>
            <person name="St-Onge C."/>
            <person name="Giorgi J."/>
            <person name="Grigoriev I.V."/>
            <person name="Roux C."/>
            <person name="Martin F.M."/>
            <person name="Corradi N."/>
        </authorList>
    </citation>
    <scope>NUCLEOTIDE SEQUENCE [LARGE SCALE GENOMIC DNA]</scope>
    <source>
        <strain evidence="2 7">A5</strain>
    </source>
</reference>
<gene>
    <name evidence="3" type="ORF">RhiirA1_427700</name>
    <name evidence="5" type="ORF">RhiirA4_403176</name>
    <name evidence="2" type="ORF">RhiirA5_364582</name>
    <name evidence="4" type="ORF">RhiirC2_755873</name>
</gene>
<evidence type="ECO:0000313" key="7">
    <source>
        <dbReference type="Proteomes" id="UP000232722"/>
    </source>
</evidence>
<dbReference type="GO" id="GO:0005886">
    <property type="term" value="C:plasma membrane"/>
    <property type="evidence" value="ECO:0007669"/>
    <property type="project" value="InterPro"/>
</dbReference>
<dbReference type="GO" id="GO:0035838">
    <property type="term" value="C:growing cell tip"/>
    <property type="evidence" value="ECO:0007669"/>
    <property type="project" value="TreeGrafter"/>
</dbReference>
<sequence length="110" mass="11818">MTYTGREATPGTILTIISFGLLLIVNLITPIIKTLHFVKILRKSTSEELTIGLWGYCAQNSGESKRCTSPKIGFAFDASTSLNPNLAPDLPGAVNIALSYLTVVHIVGKL</sequence>
<evidence type="ECO:0000313" key="8">
    <source>
        <dbReference type="Proteomes" id="UP000233469"/>
    </source>
</evidence>
<dbReference type="Proteomes" id="UP000232722">
    <property type="component" value="Unassembled WGS sequence"/>
</dbReference>
<evidence type="ECO:0000313" key="3">
    <source>
        <dbReference type="EMBL" id="PKC58440.1"/>
    </source>
</evidence>
<dbReference type="EMBL" id="LLXH01001544">
    <property type="protein sequence ID" value="PKC58440.1"/>
    <property type="molecule type" value="Genomic_DNA"/>
</dbReference>
<accession>A0A2I1GKK0</accession>
<dbReference type="AlphaFoldDB" id="A0A2I1GKK0"/>
<evidence type="ECO:0000313" key="5">
    <source>
        <dbReference type="EMBL" id="PKY47159.1"/>
    </source>
</evidence>
<keyword evidence="9" id="KW-1185">Reference proteome</keyword>
<dbReference type="EMBL" id="LLXL01001356">
    <property type="protein sequence ID" value="PKK64918.1"/>
    <property type="molecule type" value="Genomic_DNA"/>
</dbReference>
<evidence type="ECO:0000313" key="4">
    <source>
        <dbReference type="EMBL" id="PKK64918.1"/>
    </source>
</evidence>
<comment type="caution">
    <text evidence="5">The sequence shown here is derived from an EMBL/GenBank/DDBJ whole genome shotgun (WGS) entry which is preliminary data.</text>
</comment>
<dbReference type="PANTHER" id="PTHR28013">
    <property type="entry name" value="PROTEIN DCV1-RELATED"/>
    <property type="match status" value="1"/>
</dbReference>
<keyword evidence="1" id="KW-0472">Membrane</keyword>
<dbReference type="EMBL" id="LLXI01000522">
    <property type="protein sequence ID" value="PKY47159.1"/>
    <property type="molecule type" value="Genomic_DNA"/>
</dbReference>
<dbReference type="VEuPathDB" id="FungiDB:RhiirFUN_015838"/>
<evidence type="ECO:0000313" key="6">
    <source>
        <dbReference type="Proteomes" id="UP000232688"/>
    </source>
</evidence>